<reference evidence="2 3" key="1">
    <citation type="submission" date="2018-01" db="EMBL/GenBank/DDBJ databases">
        <title>Whole genome sequencing of Histamine producing bacteria.</title>
        <authorList>
            <person name="Butler K."/>
        </authorList>
    </citation>
    <scope>NUCLEOTIDE SEQUENCE [LARGE SCALE GENOMIC DNA]</scope>
    <source>
        <strain evidence="2 3">DSM 24669</strain>
    </source>
</reference>
<protein>
    <recommendedName>
        <fullName evidence="1">Protein CR006 P-loop domain-containing protein</fullName>
    </recommendedName>
</protein>
<feature type="domain" description="Protein CR006 P-loop" evidence="1">
    <location>
        <begin position="156"/>
        <end position="763"/>
    </location>
</feature>
<dbReference type="RefSeq" id="WP_048900791.1">
    <property type="nucleotide sequence ID" value="NZ_AP024852.1"/>
</dbReference>
<evidence type="ECO:0000313" key="3">
    <source>
        <dbReference type="Proteomes" id="UP000240481"/>
    </source>
</evidence>
<gene>
    <name evidence="2" type="ORF">C9I94_05480</name>
</gene>
<evidence type="ECO:0000313" key="2">
    <source>
        <dbReference type="EMBL" id="PSW26003.1"/>
    </source>
</evidence>
<dbReference type="PANTHER" id="PTHR32114:SF2">
    <property type="entry name" value="ABC TRANSPORTER ABCH.3"/>
    <property type="match status" value="1"/>
</dbReference>
<dbReference type="PANTHER" id="PTHR32114">
    <property type="entry name" value="ABC TRANSPORTER ABCH.3"/>
    <property type="match status" value="1"/>
</dbReference>
<dbReference type="SUPFAM" id="SSF52540">
    <property type="entry name" value="P-loop containing nucleoside triphosphate hydrolases"/>
    <property type="match status" value="1"/>
</dbReference>
<dbReference type="CDD" id="cd00267">
    <property type="entry name" value="ABC_ATPase"/>
    <property type="match status" value="1"/>
</dbReference>
<organism evidence="2 3">
    <name type="scientific">Photobacterium swingsii</name>
    <dbReference type="NCBI Taxonomy" id="680026"/>
    <lineage>
        <taxon>Bacteria</taxon>
        <taxon>Pseudomonadati</taxon>
        <taxon>Pseudomonadota</taxon>
        <taxon>Gammaproteobacteria</taxon>
        <taxon>Vibrionales</taxon>
        <taxon>Vibrionaceae</taxon>
        <taxon>Photobacterium</taxon>
    </lineage>
</organism>
<comment type="caution">
    <text evidence="2">The sequence shown here is derived from an EMBL/GenBank/DDBJ whole genome shotgun (WGS) entry which is preliminary data.</text>
</comment>
<dbReference type="InterPro" id="IPR027417">
    <property type="entry name" value="P-loop_NTPase"/>
</dbReference>
<dbReference type="Pfam" id="PF13166">
    <property type="entry name" value="AAA_13"/>
    <property type="match status" value="1"/>
</dbReference>
<dbReference type="AlphaFoldDB" id="A0A0J8V7J9"/>
<dbReference type="EMBL" id="PYLZ01000002">
    <property type="protein sequence ID" value="PSW26003.1"/>
    <property type="molecule type" value="Genomic_DNA"/>
</dbReference>
<dbReference type="Gene3D" id="3.40.50.300">
    <property type="entry name" value="P-loop containing nucleotide triphosphate hydrolases"/>
    <property type="match status" value="1"/>
</dbReference>
<dbReference type="Proteomes" id="UP000240481">
    <property type="component" value="Unassembled WGS sequence"/>
</dbReference>
<sequence length="770" mass="88762">MLERIIKIENIKQWQHKGGLSQSFDMLNLIYGRNGSGKSTLCKLFESINQSDKSSIEALQSIESQGKQALQLRVDSQNITLDSLQSSFTFQVFNQAFIDNNLYISNSKDRKQLSNYYEFSLGNVSVEKEKEIDQLKAQNETLTSQITPITTRLSTKFPSKTPAKIRAIKSTPNADDELETLKAQLQDLKSVEHFRKRKCLSLLKLEKPELKTDCFIINIEQLSKDAEEKVNSHIAKNLKEQDSFWIETGTNLVTESNDCPFCAQPLSSSPIFHLYQEFINESYLSASSKFELASDDFEMSVSDICIKLEALENRVESNKNVMREWADRIDEISLDFDFSKLGRVSINLELECSKIIQNKKKDLLSQVDLTKFNELFNQIFNDIDFTAYNNAVNNYNQSIKDFVDGLGTETSQSIQSKIDVITESKLRFTPEVVTDLADFKTFNESKNTNTKRIKELRDEITEEQKDNISKHKDSINEILKSFHSMIRLKELDKDNKGKGGSTRLKYVITFINNELSILDENEHQHIFEHVLSLGDRSALALAFFLSRFAKINDDKSIIILDDPMSSLDSYRKDATIVQIAKLIENNYQTFVFSHDPFFLSDIYKHSILSKDSQCFEIEASYKDLDPLAPDSSKYISSKMVARDNYDSYVLHSYHKEYNKLYDFVSEGSETDKVEVARSIRPILEAYLRFLYPKQFIKGMWLGEMITKIREETDESSLFYDKHGKFSTISKINEFSKDYHHADGFDTKIQDLDFQTVQSYAKNTLQFITGM</sequence>
<dbReference type="OrthoDB" id="9795565at2"/>
<name>A0A0J8V7J9_9GAMM</name>
<dbReference type="InterPro" id="IPR026866">
    <property type="entry name" value="CR006_AAA"/>
</dbReference>
<accession>A0A0J8V7J9</accession>
<dbReference type="STRING" id="680026.AB733_22390"/>
<proteinExistence type="predicted"/>
<keyword evidence="3" id="KW-1185">Reference proteome</keyword>
<evidence type="ECO:0000259" key="1">
    <source>
        <dbReference type="Pfam" id="PF13166"/>
    </source>
</evidence>